<protein>
    <submittedName>
        <fullName evidence="2">Uncharacterized protein</fullName>
    </submittedName>
</protein>
<sequence>MTDTLRTAIVYTAYLIDPHAYPTGSALPRLIFGSAAAQCVLAVLMLVRRVRRSAWFGMLALVNVLAVPAGLWFAGTRDASILTTVPLWLFCVLQLAVVVHWLATRRTRMLANLALFILLAAPCAGLLIAAHLVDPSHRTY</sequence>
<proteinExistence type="predicted"/>
<feature type="transmembrane region" description="Helical" evidence="1">
    <location>
        <begin position="26"/>
        <end position="47"/>
    </location>
</feature>
<accession>A0A4R8LWN6</accession>
<evidence type="ECO:0000256" key="1">
    <source>
        <dbReference type="SAM" id="Phobius"/>
    </source>
</evidence>
<comment type="caution">
    <text evidence="2">The sequence shown here is derived from an EMBL/GenBank/DDBJ whole genome shotgun (WGS) entry which is preliminary data.</text>
</comment>
<keyword evidence="1" id="KW-1133">Transmembrane helix</keyword>
<keyword evidence="1" id="KW-0812">Transmembrane</keyword>
<organism evidence="2 3">
    <name type="scientific">Paraburkholderia rhizosphaerae</name>
    <dbReference type="NCBI Taxonomy" id="480658"/>
    <lineage>
        <taxon>Bacteria</taxon>
        <taxon>Pseudomonadati</taxon>
        <taxon>Pseudomonadota</taxon>
        <taxon>Betaproteobacteria</taxon>
        <taxon>Burkholderiales</taxon>
        <taxon>Burkholderiaceae</taxon>
        <taxon>Paraburkholderia</taxon>
    </lineage>
</organism>
<dbReference type="EMBL" id="SORE01000005">
    <property type="protein sequence ID" value="TDY52367.1"/>
    <property type="molecule type" value="Genomic_DNA"/>
</dbReference>
<feature type="transmembrane region" description="Helical" evidence="1">
    <location>
        <begin position="110"/>
        <end position="133"/>
    </location>
</feature>
<evidence type="ECO:0000313" key="2">
    <source>
        <dbReference type="EMBL" id="TDY52367.1"/>
    </source>
</evidence>
<gene>
    <name evidence="2" type="ORF">BX592_105251</name>
</gene>
<keyword evidence="1" id="KW-0472">Membrane</keyword>
<dbReference type="OrthoDB" id="9842988at2"/>
<dbReference type="Proteomes" id="UP000295509">
    <property type="component" value="Unassembled WGS sequence"/>
</dbReference>
<dbReference type="RefSeq" id="WP_134191286.1">
    <property type="nucleotide sequence ID" value="NZ_JBHLUW010000027.1"/>
</dbReference>
<name>A0A4R8LWN6_9BURK</name>
<feature type="transmembrane region" description="Helical" evidence="1">
    <location>
        <begin position="81"/>
        <end position="103"/>
    </location>
</feature>
<evidence type="ECO:0000313" key="3">
    <source>
        <dbReference type="Proteomes" id="UP000295509"/>
    </source>
</evidence>
<dbReference type="AlphaFoldDB" id="A0A4R8LWN6"/>
<reference evidence="2 3" key="1">
    <citation type="submission" date="2019-03" db="EMBL/GenBank/DDBJ databases">
        <title>Genomic Encyclopedia of Type Strains, Phase III (KMG-III): the genomes of soil and plant-associated and newly described type strains.</title>
        <authorList>
            <person name="Whitman W."/>
        </authorList>
    </citation>
    <scope>NUCLEOTIDE SEQUENCE [LARGE SCALE GENOMIC DNA]</scope>
    <source>
        <strain evidence="2 3">LMG 29544</strain>
    </source>
</reference>
<keyword evidence="3" id="KW-1185">Reference proteome</keyword>
<feature type="transmembrane region" description="Helical" evidence="1">
    <location>
        <begin position="54"/>
        <end position="75"/>
    </location>
</feature>